<dbReference type="InterPro" id="IPR036291">
    <property type="entry name" value="NAD(P)-bd_dom_sf"/>
</dbReference>
<keyword evidence="4" id="KW-0812">Transmembrane</keyword>
<evidence type="ECO:0000259" key="5">
    <source>
        <dbReference type="Pfam" id="PF08240"/>
    </source>
</evidence>
<gene>
    <name evidence="6" type="ORF">M408DRAFT_18224</name>
</gene>
<organism evidence="6 7">
    <name type="scientific">Serendipita vermifera MAFF 305830</name>
    <dbReference type="NCBI Taxonomy" id="933852"/>
    <lineage>
        <taxon>Eukaryota</taxon>
        <taxon>Fungi</taxon>
        <taxon>Dikarya</taxon>
        <taxon>Basidiomycota</taxon>
        <taxon>Agaricomycotina</taxon>
        <taxon>Agaricomycetes</taxon>
        <taxon>Sebacinales</taxon>
        <taxon>Serendipitaceae</taxon>
        <taxon>Serendipita</taxon>
    </lineage>
</organism>
<evidence type="ECO:0000256" key="1">
    <source>
        <dbReference type="ARBA" id="ARBA00001947"/>
    </source>
</evidence>
<protein>
    <recommendedName>
        <fullName evidence="5">Alcohol dehydrogenase-like N-terminal domain-containing protein</fullName>
    </recommendedName>
</protein>
<dbReference type="InterPro" id="IPR013154">
    <property type="entry name" value="ADH-like_N"/>
</dbReference>
<evidence type="ECO:0000313" key="7">
    <source>
        <dbReference type="Proteomes" id="UP000054097"/>
    </source>
</evidence>
<keyword evidence="3" id="KW-0862">Zinc</keyword>
<dbReference type="Gene3D" id="3.90.180.10">
    <property type="entry name" value="Medium-chain alcohol dehydrogenases, catalytic domain"/>
    <property type="match status" value="2"/>
</dbReference>
<keyword evidence="2" id="KW-0479">Metal-binding</keyword>
<comment type="cofactor">
    <cofactor evidence="1">
        <name>Zn(2+)</name>
        <dbReference type="ChEBI" id="CHEBI:29105"/>
    </cofactor>
</comment>
<keyword evidence="4" id="KW-1133">Transmembrane helix</keyword>
<dbReference type="SUPFAM" id="SSF51735">
    <property type="entry name" value="NAD(P)-binding Rossmann-fold domains"/>
    <property type="match status" value="1"/>
</dbReference>
<dbReference type="PANTHER" id="PTHR42813:SF1">
    <property type="entry name" value="DEHYDROGENASE, PUTATIVE (AFU_ORTHOLOGUE AFUA_5G03930)-RELATED"/>
    <property type="match status" value="1"/>
</dbReference>
<dbReference type="GO" id="GO:0046872">
    <property type="term" value="F:metal ion binding"/>
    <property type="evidence" value="ECO:0007669"/>
    <property type="project" value="UniProtKB-KW"/>
</dbReference>
<proteinExistence type="predicted"/>
<dbReference type="Gene3D" id="3.40.50.720">
    <property type="entry name" value="NAD(P)-binding Rossmann-like Domain"/>
    <property type="match status" value="2"/>
</dbReference>
<keyword evidence="7" id="KW-1185">Reference proteome</keyword>
<evidence type="ECO:0000313" key="6">
    <source>
        <dbReference type="EMBL" id="KIM22180.1"/>
    </source>
</evidence>
<evidence type="ECO:0000256" key="3">
    <source>
        <dbReference type="ARBA" id="ARBA00022833"/>
    </source>
</evidence>
<dbReference type="AlphaFoldDB" id="A0A0C3AC19"/>
<dbReference type="EMBL" id="KN824361">
    <property type="protein sequence ID" value="KIM22180.1"/>
    <property type="molecule type" value="Genomic_DNA"/>
</dbReference>
<feature type="transmembrane region" description="Helical" evidence="4">
    <location>
        <begin position="166"/>
        <end position="183"/>
    </location>
</feature>
<dbReference type="InterPro" id="IPR011032">
    <property type="entry name" value="GroES-like_sf"/>
</dbReference>
<feature type="transmembrane region" description="Helical" evidence="4">
    <location>
        <begin position="128"/>
        <end position="154"/>
    </location>
</feature>
<dbReference type="OrthoDB" id="3941538at2759"/>
<dbReference type="PANTHER" id="PTHR42813">
    <property type="entry name" value="ZINC-TYPE ALCOHOL DEHYDROGENASE-LIKE"/>
    <property type="match status" value="1"/>
</dbReference>
<sequence length="324" mass="35037">MNAATNLIESLMQKDGAQAEVVFDIAIPANSPARFVDPSGEKMRALIWQGKYGVRMSDSLKPRLINNQDVIMQKDDILGYELCGKVDSMGPAVKALKPGDHVAASACIARGDRYEVQNYLYGHRTAGVLVLSHLSGVFAGTLFLSDVLCAAYHAVVRVDVQKGDTVAIWGLGTGGLLAAYFSFQKGASRVIGMVNKGVDRAIGCGAGEYPKGIGHKMEIGTGLETNTSEIINEMALSAKKVGTVGVVSVYTGYTNHFNFGAIMELGIRFIGVGVVLDPTIILTHRIDLEDVPKAYAILDAREEHMIKPFVRPNRATRQCWEHLL</sequence>
<feature type="domain" description="Alcohol dehydrogenase-like N-terminal" evidence="5">
    <location>
        <begin position="72"/>
        <end position="140"/>
    </location>
</feature>
<name>A0A0C3AC19_SERVB</name>
<accession>A0A0C3AC19</accession>
<dbReference type="Pfam" id="PF08240">
    <property type="entry name" value="ADH_N"/>
    <property type="match status" value="1"/>
</dbReference>
<dbReference type="HOGENOM" id="CLU_026673_11_3_1"/>
<evidence type="ECO:0000256" key="2">
    <source>
        <dbReference type="ARBA" id="ARBA00022723"/>
    </source>
</evidence>
<dbReference type="Proteomes" id="UP000054097">
    <property type="component" value="Unassembled WGS sequence"/>
</dbReference>
<evidence type="ECO:0000256" key="4">
    <source>
        <dbReference type="SAM" id="Phobius"/>
    </source>
</evidence>
<reference evidence="7" key="2">
    <citation type="submission" date="2015-01" db="EMBL/GenBank/DDBJ databases">
        <title>Evolutionary Origins and Diversification of the Mycorrhizal Mutualists.</title>
        <authorList>
            <consortium name="DOE Joint Genome Institute"/>
            <consortium name="Mycorrhizal Genomics Consortium"/>
            <person name="Kohler A."/>
            <person name="Kuo A."/>
            <person name="Nagy L.G."/>
            <person name="Floudas D."/>
            <person name="Copeland A."/>
            <person name="Barry K.W."/>
            <person name="Cichocki N."/>
            <person name="Veneault-Fourrey C."/>
            <person name="LaButti K."/>
            <person name="Lindquist E.A."/>
            <person name="Lipzen A."/>
            <person name="Lundell T."/>
            <person name="Morin E."/>
            <person name="Murat C."/>
            <person name="Riley R."/>
            <person name="Ohm R."/>
            <person name="Sun H."/>
            <person name="Tunlid A."/>
            <person name="Henrissat B."/>
            <person name="Grigoriev I.V."/>
            <person name="Hibbett D.S."/>
            <person name="Martin F."/>
        </authorList>
    </citation>
    <scope>NUCLEOTIDE SEQUENCE [LARGE SCALE GENOMIC DNA]</scope>
    <source>
        <strain evidence="7">MAFF 305830</strain>
    </source>
</reference>
<dbReference type="STRING" id="933852.A0A0C3AC19"/>
<reference evidence="6 7" key="1">
    <citation type="submission" date="2014-04" db="EMBL/GenBank/DDBJ databases">
        <authorList>
            <consortium name="DOE Joint Genome Institute"/>
            <person name="Kuo A."/>
            <person name="Zuccaro A."/>
            <person name="Kohler A."/>
            <person name="Nagy L.G."/>
            <person name="Floudas D."/>
            <person name="Copeland A."/>
            <person name="Barry K.W."/>
            <person name="Cichocki N."/>
            <person name="Veneault-Fourrey C."/>
            <person name="LaButti K."/>
            <person name="Lindquist E.A."/>
            <person name="Lipzen A."/>
            <person name="Lundell T."/>
            <person name="Morin E."/>
            <person name="Murat C."/>
            <person name="Sun H."/>
            <person name="Tunlid A."/>
            <person name="Henrissat B."/>
            <person name="Grigoriev I.V."/>
            <person name="Hibbett D.S."/>
            <person name="Martin F."/>
            <person name="Nordberg H.P."/>
            <person name="Cantor M.N."/>
            <person name="Hua S.X."/>
        </authorList>
    </citation>
    <scope>NUCLEOTIDE SEQUENCE [LARGE SCALE GENOMIC DNA]</scope>
    <source>
        <strain evidence="6 7">MAFF 305830</strain>
    </source>
</reference>
<keyword evidence="4" id="KW-0472">Membrane</keyword>
<dbReference type="SUPFAM" id="SSF50129">
    <property type="entry name" value="GroES-like"/>
    <property type="match status" value="1"/>
</dbReference>